<evidence type="ECO:0000313" key="1">
    <source>
        <dbReference type="EMBL" id="OUA20066.1"/>
    </source>
</evidence>
<dbReference type="Proteomes" id="UP000195077">
    <property type="component" value="Unassembled WGS sequence"/>
</dbReference>
<dbReference type="SUPFAM" id="SSF140731">
    <property type="entry name" value="PA2201 C-terminal domain-like"/>
    <property type="match status" value="1"/>
</dbReference>
<organism evidence="1 2">
    <name type="scientific">Bacillus thuringiensis</name>
    <dbReference type="NCBI Taxonomy" id="1428"/>
    <lineage>
        <taxon>Bacteria</taxon>
        <taxon>Bacillati</taxon>
        <taxon>Bacillota</taxon>
        <taxon>Bacilli</taxon>
        <taxon>Bacillales</taxon>
        <taxon>Bacillaceae</taxon>
        <taxon>Bacillus</taxon>
        <taxon>Bacillus cereus group</taxon>
    </lineage>
</organism>
<evidence type="ECO:0000313" key="2">
    <source>
        <dbReference type="Proteomes" id="UP000195077"/>
    </source>
</evidence>
<name>A0A9X6Q832_BACTU</name>
<gene>
    <name evidence="1" type="ORF">BK775_24145</name>
</gene>
<proteinExistence type="predicted"/>
<protein>
    <recommendedName>
        <fullName evidence="3">PoNi C-terminal domain-containing protein</fullName>
    </recommendedName>
</protein>
<reference evidence="1 2" key="1">
    <citation type="submission" date="2016-10" db="EMBL/GenBank/DDBJ databases">
        <title>Comparative genomics of Bacillus thuringiensis reveals a path to pathogens against multiple invertebrate hosts.</title>
        <authorList>
            <person name="Zheng J."/>
            <person name="Gao Q."/>
            <person name="Liu H."/>
            <person name="Peng D."/>
            <person name="Ruan L."/>
            <person name="Sun M."/>
        </authorList>
    </citation>
    <scope>NUCLEOTIDE SEQUENCE [LARGE SCALE GENOMIC DNA]</scope>
    <source>
        <strain evidence="1">I13</strain>
    </source>
</reference>
<dbReference type="EMBL" id="NFEN01000130">
    <property type="protein sequence ID" value="OUA20066.1"/>
    <property type="molecule type" value="Genomic_DNA"/>
</dbReference>
<dbReference type="InterPro" id="IPR028983">
    <property type="entry name" value="PA2201-like_C"/>
</dbReference>
<sequence>MITVRKYSWLFEKPFKSLINVILCNDNTKSCEFMKKYLLGQWYVGHNNMVWYGMNAINIKKNYILVIGVLKVEQL</sequence>
<dbReference type="Gene3D" id="1.10.3920.10">
    <property type="entry name" value="PA2201 C-terminal domain-like"/>
    <property type="match status" value="1"/>
</dbReference>
<comment type="caution">
    <text evidence="1">The sequence shown here is derived from an EMBL/GenBank/DDBJ whole genome shotgun (WGS) entry which is preliminary data.</text>
</comment>
<evidence type="ECO:0008006" key="3">
    <source>
        <dbReference type="Google" id="ProtNLM"/>
    </source>
</evidence>
<dbReference type="AlphaFoldDB" id="A0A9X6Q832"/>
<dbReference type="RefSeq" id="WP_021728821.1">
    <property type="nucleotide sequence ID" value="NZ_CP059975.1"/>
</dbReference>
<accession>A0A9X6Q832</accession>